<proteinExistence type="predicted"/>
<sequence length="121" mass="12694">MQTDESVKGLLVFVVLGAAALSFALVWLGAPIAWLVARWMRNVRGVVAHVMVFWLLGAVTSGIVLLLLSSVTGAAQGSDQAGAVLAAAAVCGVCTAAGRSSVFVSEWRHARRRRELQTSSS</sequence>
<gene>
    <name evidence="2" type="ORF">Q9S78_12480</name>
</gene>
<keyword evidence="1" id="KW-1133">Transmembrane helix</keyword>
<dbReference type="EMBL" id="JAUZVT010000002">
    <property type="protein sequence ID" value="MDT3331481.1"/>
    <property type="molecule type" value="Genomic_DNA"/>
</dbReference>
<feature type="transmembrane region" description="Helical" evidence="1">
    <location>
        <begin position="81"/>
        <end position="104"/>
    </location>
</feature>
<keyword evidence="1" id="KW-0812">Transmembrane</keyword>
<accession>A0ABU3GL92</accession>
<dbReference type="RefSeq" id="WP_311870502.1">
    <property type="nucleotide sequence ID" value="NZ_JAUZVT010000002.1"/>
</dbReference>
<evidence type="ECO:0000256" key="1">
    <source>
        <dbReference type="SAM" id="Phobius"/>
    </source>
</evidence>
<reference evidence="2 3" key="1">
    <citation type="submission" date="2023-08" db="EMBL/GenBank/DDBJ databases">
        <title>Microbacterium aquilitoris sp. nov. and Microbacterium gwkjibeachense sp. nov., isolated from beach.</title>
        <authorList>
            <person name="Lee S.D."/>
            <person name="Yang H."/>
            <person name="Kim I."/>
        </authorList>
    </citation>
    <scope>NUCLEOTIDE SEQUENCE [LARGE SCALE GENOMIC DNA]</scope>
    <source>
        <strain evidence="2 3">KSW-18</strain>
    </source>
</reference>
<keyword evidence="1" id="KW-0472">Membrane</keyword>
<evidence type="ECO:0000313" key="3">
    <source>
        <dbReference type="Proteomes" id="UP001262835"/>
    </source>
</evidence>
<evidence type="ECO:0000313" key="2">
    <source>
        <dbReference type="EMBL" id="MDT3331481.1"/>
    </source>
</evidence>
<name>A0ABU3GL92_9MICO</name>
<keyword evidence="3" id="KW-1185">Reference proteome</keyword>
<feature type="transmembrane region" description="Helical" evidence="1">
    <location>
        <begin position="12"/>
        <end position="34"/>
    </location>
</feature>
<feature type="transmembrane region" description="Helical" evidence="1">
    <location>
        <begin position="46"/>
        <end position="69"/>
    </location>
</feature>
<comment type="caution">
    <text evidence="2">The sequence shown here is derived from an EMBL/GenBank/DDBJ whole genome shotgun (WGS) entry which is preliminary data.</text>
</comment>
<protein>
    <submittedName>
        <fullName evidence="2">Uncharacterized protein</fullName>
    </submittedName>
</protein>
<organism evidence="2 3">
    <name type="scientific">Microbacterium aquilitoris</name>
    <dbReference type="NCBI Taxonomy" id="3067307"/>
    <lineage>
        <taxon>Bacteria</taxon>
        <taxon>Bacillati</taxon>
        <taxon>Actinomycetota</taxon>
        <taxon>Actinomycetes</taxon>
        <taxon>Micrococcales</taxon>
        <taxon>Microbacteriaceae</taxon>
        <taxon>Microbacterium</taxon>
    </lineage>
</organism>
<dbReference type="Proteomes" id="UP001262835">
    <property type="component" value="Unassembled WGS sequence"/>
</dbReference>